<dbReference type="PANTHER" id="PTHR30055:SF235">
    <property type="entry name" value="TRANSCRIPTIONAL REGULATORY PROTEIN"/>
    <property type="match status" value="1"/>
</dbReference>
<dbReference type="EMBL" id="JANLCJ010000001">
    <property type="protein sequence ID" value="MCS5732299.1"/>
    <property type="molecule type" value="Genomic_DNA"/>
</dbReference>
<gene>
    <name evidence="5" type="ORF">N1032_00885</name>
</gene>
<dbReference type="RefSeq" id="WP_259536873.1">
    <property type="nucleotide sequence ID" value="NZ_JANLCJ010000001.1"/>
</dbReference>
<name>A0ABT2GZX6_9MICO</name>
<dbReference type="Gene3D" id="1.10.357.10">
    <property type="entry name" value="Tetracycline Repressor, domain 2"/>
    <property type="match status" value="1"/>
</dbReference>
<keyword evidence="1 2" id="KW-0238">DNA-binding</keyword>
<dbReference type="SUPFAM" id="SSF46689">
    <property type="entry name" value="Homeodomain-like"/>
    <property type="match status" value="1"/>
</dbReference>
<evidence type="ECO:0000256" key="2">
    <source>
        <dbReference type="PROSITE-ProRule" id="PRU00335"/>
    </source>
</evidence>
<sequence>MTSERRRTYDSTRRRGAADDTRESILNSALALFAAQGYANATVAEVATRAGVSLRTVYSSVGGKAELLAAIIARAEAESGGEEAIERVKELRDPAAVLAALASGTRAGNEQSQAIFELARSTASMPEGAGVRTRLTGQYSELLDVAAHHLADLHALPAALSSAEAGEVLWFCFGIDAWTTVTRDLGKSWEEAERWLLARATALLLS</sequence>
<evidence type="ECO:0000313" key="5">
    <source>
        <dbReference type="EMBL" id="MCS5732299.1"/>
    </source>
</evidence>
<feature type="domain" description="HTH tetR-type" evidence="4">
    <location>
        <begin position="19"/>
        <end position="79"/>
    </location>
</feature>
<proteinExistence type="predicted"/>
<dbReference type="Proteomes" id="UP001165586">
    <property type="component" value="Unassembled WGS sequence"/>
</dbReference>
<dbReference type="Pfam" id="PF00440">
    <property type="entry name" value="TetR_N"/>
    <property type="match status" value="1"/>
</dbReference>
<evidence type="ECO:0000259" key="4">
    <source>
        <dbReference type="PROSITE" id="PS50977"/>
    </source>
</evidence>
<dbReference type="PRINTS" id="PR00455">
    <property type="entry name" value="HTHTETR"/>
</dbReference>
<accession>A0ABT2GZX6</accession>
<keyword evidence="6" id="KW-1185">Reference proteome</keyword>
<organism evidence="5 6">
    <name type="scientific">Herbiconiux daphne</name>
    <dbReference type="NCBI Taxonomy" id="2970914"/>
    <lineage>
        <taxon>Bacteria</taxon>
        <taxon>Bacillati</taxon>
        <taxon>Actinomycetota</taxon>
        <taxon>Actinomycetes</taxon>
        <taxon>Micrococcales</taxon>
        <taxon>Microbacteriaceae</taxon>
        <taxon>Herbiconiux</taxon>
    </lineage>
</organism>
<dbReference type="InterPro" id="IPR009057">
    <property type="entry name" value="Homeodomain-like_sf"/>
</dbReference>
<protein>
    <submittedName>
        <fullName evidence="5">TetR/AcrR family transcriptional regulator</fullName>
    </submittedName>
</protein>
<dbReference type="InterPro" id="IPR050109">
    <property type="entry name" value="HTH-type_TetR-like_transc_reg"/>
</dbReference>
<reference evidence="5" key="1">
    <citation type="submission" date="2022-08" db="EMBL/GenBank/DDBJ databases">
        <authorList>
            <person name="Deng Y."/>
            <person name="Han X.-F."/>
            <person name="Zhang Y.-Q."/>
        </authorList>
    </citation>
    <scope>NUCLEOTIDE SEQUENCE</scope>
    <source>
        <strain evidence="5">CPCC 203386</strain>
    </source>
</reference>
<evidence type="ECO:0000256" key="3">
    <source>
        <dbReference type="SAM" id="MobiDB-lite"/>
    </source>
</evidence>
<evidence type="ECO:0000256" key="1">
    <source>
        <dbReference type="ARBA" id="ARBA00023125"/>
    </source>
</evidence>
<comment type="caution">
    <text evidence="5">The sequence shown here is derived from an EMBL/GenBank/DDBJ whole genome shotgun (WGS) entry which is preliminary data.</text>
</comment>
<dbReference type="InterPro" id="IPR001647">
    <property type="entry name" value="HTH_TetR"/>
</dbReference>
<dbReference type="PANTHER" id="PTHR30055">
    <property type="entry name" value="HTH-TYPE TRANSCRIPTIONAL REGULATOR RUTR"/>
    <property type="match status" value="1"/>
</dbReference>
<evidence type="ECO:0000313" key="6">
    <source>
        <dbReference type="Proteomes" id="UP001165586"/>
    </source>
</evidence>
<feature type="DNA-binding region" description="H-T-H motif" evidence="2">
    <location>
        <begin position="42"/>
        <end position="61"/>
    </location>
</feature>
<dbReference type="PROSITE" id="PS50977">
    <property type="entry name" value="HTH_TETR_2"/>
    <property type="match status" value="1"/>
</dbReference>
<feature type="region of interest" description="Disordered" evidence="3">
    <location>
        <begin position="1"/>
        <end position="20"/>
    </location>
</feature>